<feature type="transmembrane region" description="Helical" evidence="2">
    <location>
        <begin position="701"/>
        <end position="725"/>
    </location>
</feature>
<evidence type="ECO:0000313" key="3">
    <source>
        <dbReference type="EMBL" id="SUK18669.1"/>
    </source>
</evidence>
<keyword evidence="2" id="KW-0812">Transmembrane</keyword>
<feature type="transmembrane region" description="Helical" evidence="2">
    <location>
        <begin position="622"/>
        <end position="652"/>
    </location>
</feature>
<dbReference type="EMBL" id="UHAI01000002">
    <property type="protein sequence ID" value="SUK18669.1"/>
    <property type="molecule type" value="Genomic_DNA"/>
</dbReference>
<dbReference type="RefSeq" id="WP_054189582.1">
    <property type="nucleotide sequence ID" value="NZ_FUHA01000014.1"/>
</dbReference>
<evidence type="ECO:0000256" key="2">
    <source>
        <dbReference type="SAM" id="Phobius"/>
    </source>
</evidence>
<proteinExistence type="predicted"/>
<dbReference type="SUPFAM" id="SSF48371">
    <property type="entry name" value="ARM repeat"/>
    <property type="match status" value="1"/>
</dbReference>
<dbReference type="PANTHER" id="PTHR37813:SF1">
    <property type="entry name" value="FELS-2 PROPHAGE PROTEIN"/>
    <property type="match status" value="1"/>
</dbReference>
<feature type="transmembrane region" description="Helical" evidence="2">
    <location>
        <begin position="263"/>
        <end position="288"/>
    </location>
</feature>
<feature type="transmembrane region" description="Helical" evidence="2">
    <location>
        <begin position="731"/>
        <end position="761"/>
    </location>
</feature>
<protein>
    <submittedName>
        <fullName evidence="3">Phage tape measure protein</fullName>
    </submittedName>
</protein>
<feature type="coiled-coil region" evidence="1">
    <location>
        <begin position="36"/>
        <end position="98"/>
    </location>
</feature>
<name>A0A8G2HZU6_STAAU</name>
<dbReference type="AlphaFoldDB" id="A0A8G2HZU6"/>
<accession>A0A8G2HZU6</accession>
<keyword evidence="2" id="KW-0472">Membrane</keyword>
<dbReference type="Proteomes" id="UP000254224">
    <property type="component" value="Unassembled WGS sequence"/>
</dbReference>
<keyword evidence="2" id="KW-1133">Transmembrane helix</keyword>
<keyword evidence="1" id="KW-0175">Coiled coil</keyword>
<dbReference type="PANTHER" id="PTHR37813">
    <property type="entry name" value="FELS-2 PROPHAGE PROTEIN"/>
    <property type="match status" value="1"/>
</dbReference>
<gene>
    <name evidence="3" type="ORF">NCTC7972_02220</name>
</gene>
<feature type="transmembrane region" description="Helical" evidence="2">
    <location>
        <begin position="672"/>
        <end position="689"/>
    </location>
</feature>
<feature type="transmembrane region" description="Helical" evidence="2">
    <location>
        <begin position="562"/>
        <end position="584"/>
    </location>
</feature>
<evidence type="ECO:0000256" key="1">
    <source>
        <dbReference type="SAM" id="Coils"/>
    </source>
</evidence>
<dbReference type="InterPro" id="IPR016024">
    <property type="entry name" value="ARM-type_fold"/>
</dbReference>
<dbReference type="Gene3D" id="1.20.120.20">
    <property type="entry name" value="Apolipoprotein"/>
    <property type="match status" value="1"/>
</dbReference>
<evidence type="ECO:0000313" key="4">
    <source>
        <dbReference type="Proteomes" id="UP000254224"/>
    </source>
</evidence>
<reference evidence="3 4" key="1">
    <citation type="submission" date="2018-06" db="EMBL/GenBank/DDBJ databases">
        <authorList>
            <consortium name="Pathogen Informatics"/>
            <person name="Doyle S."/>
        </authorList>
    </citation>
    <scope>NUCLEOTIDE SEQUENCE [LARGE SCALE GENOMIC DNA]</scope>
    <source>
        <strain evidence="3 4">NCTC7972</strain>
    </source>
</reference>
<comment type="caution">
    <text evidence="3">The sequence shown here is derived from an EMBL/GenBank/DDBJ whole genome shotgun (WGS) entry which is preliminary data.</text>
</comment>
<feature type="transmembrane region" description="Helical" evidence="2">
    <location>
        <begin position="237"/>
        <end position="257"/>
    </location>
</feature>
<organism evidence="3 4">
    <name type="scientific">Staphylococcus aureus</name>
    <dbReference type="NCBI Taxonomy" id="1280"/>
    <lineage>
        <taxon>Bacteria</taxon>
        <taxon>Bacillati</taxon>
        <taxon>Bacillota</taxon>
        <taxon>Bacilli</taxon>
        <taxon>Bacillales</taxon>
        <taxon>Staphylococcaceae</taxon>
        <taxon>Staphylococcus</taxon>
    </lineage>
</organism>
<sequence length="1047" mass="113507">MEKNFLARVTAIISDFKRNMRTAQRMAKTDIPDEIKTEVTANIRDYQRELTRAKSMAQRWRGHSVKLFMKTDEYKANLERAKAQVERFKQHKVDLKLSNTELMAKYNATKATVEAWRKHVVKLDLDANPAKMAVKGFKEDLIDLSRHSFDVDSSRWKLGNKFTKEFNEVEGAVKRSFGRIGQIMRKEVNGTSDIWGKLNNSLKDYGEKMDALATKIRTFGTIFAQQVKGLMIASIQALIPVIAGLVPAIMAVLNAVGVLGGGVIGLAGAFSVAGVGAVGFGAMAITALKMVKDGTLAVTKEVQNFRDASDQLKTTWQGIVKENQASIFNAMSAGIRGVTSAMSQLKPFLSEVSMLVEANARKFEDWVKHSETAKKAFEALNSIGGAIFGDLLNAAGRFGDGLVNIFTQLMPLFKFVSQGLQNMSIAFQNWANSVAGQNAIKAFIDYTTTNLPKIGQIFGNVFAGIGNLMIAFAQNSSNIFDWLVKLTSQFRAWSEQVGQSQGFKDFISYVQENGPTIMQLIGNIIKALVAFGTAMAPIASKLLDFITNLAGFIAKLFETHPAIAQVAGVMGILGGVFWALMAPIVAISSVLTNVFGLSLFGVIKQILSFVRTSSLVTGAMQLLMGVFGSISAPILAVIAVIGAFIGVLVYLWKTNENFRNTITEAWNGVKTAVSGAIQGVVGWLTELWGKIQSTLQPIMPILQVLGQIFMQVLGVLVIGIITNVMNIIQGLWTLITIAFQAIGTVISVAVQIIVGLFTALIQLLTGDFSGAWETIKTTVTNVLDTIWQYMQSVWESIIGFLTGVMNRTLSMFGTSWSQIWSTITNFVSSIWNSVTSWFSRVASSVAEKMGQALNFIITKGSEWVSNIWNTVTSFASKVADGFKRVVSNVGDGMKNALDKIKSFFSDFLNAGAELIGKVAEGVANAAHKVVSAVGDAISSAWDSVTSFVSGHGGGSGLGKGLAVSQAKVMATSFGKTFTSELGSTLTDGFNDSLTPSVDGHMTNDVQHSMKENNRPIVNVTVRNEGDLNMIKSHIDDMDAKDGSFNLM</sequence>
<feature type="transmembrane region" description="Helical" evidence="2">
    <location>
        <begin position="590"/>
        <end position="610"/>
    </location>
</feature>